<dbReference type="EMBL" id="CP003280">
    <property type="protein sequence ID" value="AFL81153.1"/>
    <property type="molecule type" value="Genomic_DNA"/>
</dbReference>
<feature type="chain" id="PRO_5003683090" description="CHAT domain-containing protein" evidence="3">
    <location>
        <begin position="25"/>
        <end position="1086"/>
    </location>
</feature>
<dbReference type="Proteomes" id="UP000006049">
    <property type="component" value="Chromosome"/>
</dbReference>
<dbReference type="SMART" id="SM00028">
    <property type="entry name" value="TPR"/>
    <property type="match status" value="4"/>
</dbReference>
<dbReference type="SUPFAM" id="SSF48452">
    <property type="entry name" value="TPR-like"/>
    <property type="match status" value="2"/>
</dbReference>
<dbReference type="Pfam" id="PF13181">
    <property type="entry name" value="TPR_8"/>
    <property type="match status" value="1"/>
</dbReference>
<evidence type="ECO:0000256" key="1">
    <source>
        <dbReference type="PROSITE-ProRule" id="PRU00339"/>
    </source>
</evidence>
<dbReference type="PANTHER" id="PTHR10098">
    <property type="entry name" value="RAPSYN-RELATED"/>
    <property type="match status" value="1"/>
</dbReference>
<feature type="repeat" description="TPR" evidence="1">
    <location>
        <begin position="331"/>
        <end position="364"/>
    </location>
</feature>
<evidence type="ECO:0000256" key="2">
    <source>
        <dbReference type="SAM" id="Phobius"/>
    </source>
</evidence>
<keyword evidence="1" id="KW-0802">TPR repeat</keyword>
<dbReference type="Gene3D" id="1.25.40.10">
    <property type="entry name" value="Tetratricopeptide repeat domain"/>
    <property type="match status" value="2"/>
</dbReference>
<dbReference type="Pfam" id="PF12770">
    <property type="entry name" value="CHAT"/>
    <property type="match status" value="1"/>
</dbReference>
<evidence type="ECO:0000259" key="4">
    <source>
        <dbReference type="Pfam" id="PF12770"/>
    </source>
</evidence>
<dbReference type="InterPro" id="IPR019734">
    <property type="entry name" value="TPR_rpt"/>
</dbReference>
<evidence type="ECO:0000313" key="5">
    <source>
        <dbReference type="EMBL" id="AFL81153.1"/>
    </source>
</evidence>
<dbReference type="PANTHER" id="PTHR10098:SF108">
    <property type="entry name" value="TETRATRICOPEPTIDE REPEAT PROTEIN 28"/>
    <property type="match status" value="1"/>
</dbReference>
<dbReference type="OrthoDB" id="9771112at2"/>
<keyword evidence="2" id="KW-0812">Transmembrane</keyword>
<dbReference type="InterPro" id="IPR024983">
    <property type="entry name" value="CHAT_dom"/>
</dbReference>
<dbReference type="PROSITE" id="PS50005">
    <property type="entry name" value="TPR"/>
    <property type="match status" value="1"/>
</dbReference>
<reference evidence="5 6" key="1">
    <citation type="submission" date="2012-06" db="EMBL/GenBank/DDBJ databases">
        <title>The complete genome of Aequorivita sublithincola DSM 14238.</title>
        <authorList>
            <consortium name="US DOE Joint Genome Institute (JGI-PGF)"/>
            <person name="Lucas S."/>
            <person name="Copeland A."/>
            <person name="Lapidus A."/>
            <person name="Goodwin L."/>
            <person name="Pitluck S."/>
            <person name="Peters L."/>
            <person name="Munk A.C.C."/>
            <person name="Kyrpides N."/>
            <person name="Mavromatis K."/>
            <person name="Pagani I."/>
            <person name="Ivanova N."/>
            <person name="Ovchinnikova G."/>
            <person name="Zeytun A."/>
            <person name="Detter J.C."/>
            <person name="Han C."/>
            <person name="Land M."/>
            <person name="Hauser L."/>
            <person name="Markowitz V."/>
            <person name="Cheng J.-F."/>
            <person name="Hugenholtz P."/>
            <person name="Woyke T."/>
            <person name="Wu D."/>
            <person name="Tindall B."/>
            <person name="Faehnrich R."/>
            <person name="Brambilla E."/>
            <person name="Klenk H.-P."/>
            <person name="Eisen J.A."/>
        </authorList>
    </citation>
    <scope>NUCLEOTIDE SEQUENCE [LARGE SCALE GENOMIC DNA]</scope>
    <source>
        <strain evidence="6">DSM 14238 / LMG 21431 / ACAM 643 / 9-3</strain>
    </source>
</reference>
<feature type="signal peptide" evidence="3">
    <location>
        <begin position="1"/>
        <end position="24"/>
    </location>
</feature>
<dbReference type="HOGENOM" id="CLU_285240_0_0_10"/>
<name>I3YVY5_AEQSU</name>
<keyword evidence="2" id="KW-0472">Membrane</keyword>
<evidence type="ECO:0000313" key="6">
    <source>
        <dbReference type="Proteomes" id="UP000006049"/>
    </source>
</evidence>
<feature type="domain" description="CHAT" evidence="4">
    <location>
        <begin position="747"/>
        <end position="1047"/>
    </location>
</feature>
<feature type="transmembrane region" description="Helical" evidence="2">
    <location>
        <begin position="1060"/>
        <end position="1078"/>
    </location>
</feature>
<dbReference type="STRING" id="746697.Aeqsu_1670"/>
<dbReference type="KEGG" id="asl:Aeqsu_1670"/>
<keyword evidence="3" id="KW-0732">Signal</keyword>
<evidence type="ECO:0000256" key="3">
    <source>
        <dbReference type="SAM" id="SignalP"/>
    </source>
</evidence>
<protein>
    <recommendedName>
        <fullName evidence="4">CHAT domain-containing protein</fullName>
    </recommendedName>
</protein>
<keyword evidence="6" id="KW-1185">Reference proteome</keyword>
<dbReference type="PATRIC" id="fig|746697.3.peg.1699"/>
<dbReference type="InterPro" id="IPR011990">
    <property type="entry name" value="TPR-like_helical_dom_sf"/>
</dbReference>
<proteinExistence type="predicted"/>
<accession>I3YVY5</accession>
<dbReference type="eggNOG" id="COG0457">
    <property type="taxonomic scope" value="Bacteria"/>
</dbReference>
<dbReference type="AlphaFoldDB" id="I3YVY5"/>
<organism evidence="5 6">
    <name type="scientific">Aequorivita sublithincola (strain DSM 14238 / LMG 21431 / ACAM 643 / 9-3)</name>
    <dbReference type="NCBI Taxonomy" id="746697"/>
    <lineage>
        <taxon>Bacteria</taxon>
        <taxon>Pseudomonadati</taxon>
        <taxon>Bacteroidota</taxon>
        <taxon>Flavobacteriia</taxon>
        <taxon>Flavobacteriales</taxon>
        <taxon>Flavobacteriaceae</taxon>
        <taxon>Aequorivita</taxon>
    </lineage>
</organism>
<keyword evidence="2" id="KW-1133">Transmembrane helix</keyword>
<sequence>MGQQYKICFFMAFFVLLSPTKLSAQEKLSTGTALIDSYLLNDQVKQADSELQSQIETFKKAKQIDSLAQYIEYVGQISLLKSNQYNAVKQAETFFENLKKLGASKRAQYIALHDLSYLYQDLGETQKAFEASQESLQTILSVNDATQNEIGEAYYVLTRSYYFAGKYVDATHQCKKSQYHFLKSKEKDYNRLSDVNNFFGVLMWRSQKLDSAQYYFEKSISSLQKADKDSIYKIYSAAGIQLNISQIMEARGNISEAKQTLEKIIKDCSFVIKESKDAATVEDSKRLLWIGISNLSTLYNNIGNVNRAYELVNYIYHKRDQLYQDSDPEKSHSIVLLGQTQMSLKEFDKAIASFQKVLKIYETDSGQDIFWQAIATGSLATCYEQKGEIALAEKTYNDADKLYKSALGENLDDTYLDFAIDKAMFLAKNNKPEAAISTALNAYNYLKANGGENNNDLISHMLNLAKVYYTVSEYPKSLEWSEKGISFIDKLAQNKTTSLNAVKLTYLKPLLILENSKARYKQQTVKDSIFLKELLKNMEHAFKILEDQKALISKDDNVNVLYSNFLELYSFTKELYSNLYIQTKNKEYLTKLIETQENSVYYGIRSKLMVQDEINFADVPERIVKRESKLKKDAVSIAASIEDSTSSFQSYLGANDIYNSFLDSLKIAYPKYYKMKFATLDVSLQDLQKYIPENTTVIRYFFIDEILYAMVLDKENRNLIKLDFESVKNHIEYLNKPQPSLEEESALLYELYGNLWKPLENLIHTKKIIILPDGALFNLSFETLTPSKIKSYNELATNSLLARYTISYNFSLLLLNEDKKPKMFSNNFVAFAPGFSKEMKDDYKISITDSLDKDATYLTLLSQPSSVKLAEEYSKIFDGTSFLNENASKTVFQNKAGEHKIIHIGTHGESNNISPEFSRLIFAKTLEGPKSYDENSLYSYEIYNTDLSSNLAILTACETGKPTYQPGEGMISLAHAFNYAGSESILTSLWAIDEISSSQIVGYFYDFLAEGLPKDEALKKAKLKYLSTADGRAASPQYWAGLVLIGDTAPIQLQHSLNPIWWWVVGLVLVALFIIFRLKKKNAKNT</sequence>
<gene>
    <name evidence="5" type="ordered locus">Aeqsu_1670</name>
</gene>
<dbReference type="eggNOG" id="COG4995">
    <property type="taxonomic scope" value="Bacteria"/>
</dbReference>